<dbReference type="SUPFAM" id="SSF57716">
    <property type="entry name" value="Glucocorticoid receptor-like (DNA-binding domain)"/>
    <property type="match status" value="1"/>
</dbReference>
<keyword evidence="9" id="KW-0804">Transcription</keyword>
<accession>A0A2S2P7S1</accession>
<evidence type="ECO:0000256" key="2">
    <source>
        <dbReference type="ARBA" id="ARBA00006177"/>
    </source>
</evidence>
<evidence type="ECO:0000256" key="6">
    <source>
        <dbReference type="ARBA" id="ARBA00023015"/>
    </source>
</evidence>
<evidence type="ECO:0000256" key="5">
    <source>
        <dbReference type="ARBA" id="ARBA00022833"/>
    </source>
</evidence>
<sequence length="256" mass="29071">MVKCLLCNRSDQTTEHAQCKISFHSFPVNPDLRKIWIKKCDFEDILLKSTHKICSIHFSEDSYRPMFPKSKGLKPTAVPSLFMNSSSISVNDPNTSTLSLPKCSNNILYNSSISTNDSITTTLSSPILSNNISTPTKIVHNPSTSSFNTIYSPADESESLSFCTPTPPTRKKLNFHPRYIGDCTEDHFSTPKRRKKNLIFVKNQYLLQTKKIKSLKQQNRNLKKKVLSLQSLLNELQQKSLISEPAAETLMVFFYN</sequence>
<dbReference type="GO" id="GO:0008270">
    <property type="term" value="F:zinc ion binding"/>
    <property type="evidence" value="ECO:0007669"/>
    <property type="project" value="UniProtKB-KW"/>
</dbReference>
<evidence type="ECO:0000256" key="8">
    <source>
        <dbReference type="ARBA" id="ARBA00023125"/>
    </source>
</evidence>
<keyword evidence="7 13" id="KW-0175">Coiled coil</keyword>
<dbReference type="InterPro" id="IPR038441">
    <property type="entry name" value="THAP_Znf_sf"/>
</dbReference>
<keyword evidence="8 12" id="KW-0238">DNA-binding</keyword>
<keyword evidence="6" id="KW-0805">Transcription regulation</keyword>
<dbReference type="Gene3D" id="6.20.210.20">
    <property type="entry name" value="THAP domain"/>
    <property type="match status" value="1"/>
</dbReference>
<dbReference type="GO" id="GO:0005654">
    <property type="term" value="C:nucleoplasm"/>
    <property type="evidence" value="ECO:0007669"/>
    <property type="project" value="UniProtKB-SubCell"/>
</dbReference>
<dbReference type="AlphaFoldDB" id="A0A2S2P7S1"/>
<keyword evidence="5" id="KW-0862">Zinc</keyword>
<evidence type="ECO:0000256" key="13">
    <source>
        <dbReference type="SAM" id="Coils"/>
    </source>
</evidence>
<evidence type="ECO:0000256" key="9">
    <source>
        <dbReference type="ARBA" id="ARBA00023163"/>
    </source>
</evidence>
<feature type="domain" description="THAP-type" evidence="14">
    <location>
        <begin position="1"/>
        <end position="82"/>
    </location>
</feature>
<protein>
    <recommendedName>
        <fullName evidence="14">THAP-type domain-containing protein</fullName>
    </recommendedName>
</protein>
<dbReference type="GO" id="GO:0043565">
    <property type="term" value="F:sequence-specific DNA binding"/>
    <property type="evidence" value="ECO:0007669"/>
    <property type="project" value="InterPro"/>
</dbReference>
<evidence type="ECO:0000256" key="4">
    <source>
        <dbReference type="ARBA" id="ARBA00022771"/>
    </source>
</evidence>
<proteinExistence type="inferred from homology"/>
<feature type="coiled-coil region" evidence="13">
    <location>
        <begin position="205"/>
        <end position="239"/>
    </location>
</feature>
<keyword evidence="4 12" id="KW-0863">Zinc-finger</keyword>
<evidence type="ECO:0000256" key="11">
    <source>
        <dbReference type="ARBA" id="ARBA00023306"/>
    </source>
</evidence>
<keyword evidence="10" id="KW-0539">Nucleus</keyword>
<gene>
    <name evidence="15" type="ORF">g.167152</name>
</gene>
<dbReference type="SMART" id="SM00980">
    <property type="entry name" value="THAP"/>
    <property type="match status" value="1"/>
</dbReference>
<organism evidence="15">
    <name type="scientific">Schizaphis graminum</name>
    <name type="common">Green bug aphid</name>
    <dbReference type="NCBI Taxonomy" id="13262"/>
    <lineage>
        <taxon>Eukaryota</taxon>
        <taxon>Metazoa</taxon>
        <taxon>Ecdysozoa</taxon>
        <taxon>Arthropoda</taxon>
        <taxon>Hexapoda</taxon>
        <taxon>Insecta</taxon>
        <taxon>Pterygota</taxon>
        <taxon>Neoptera</taxon>
        <taxon>Paraneoptera</taxon>
        <taxon>Hemiptera</taxon>
        <taxon>Sternorrhyncha</taxon>
        <taxon>Aphidomorpha</taxon>
        <taxon>Aphidoidea</taxon>
        <taxon>Aphididae</taxon>
        <taxon>Aphidini</taxon>
        <taxon>Schizaphis</taxon>
    </lineage>
</organism>
<comment type="similarity">
    <text evidence="2">Belongs to the THAP1 family.</text>
</comment>
<name>A0A2S2P7S1_SCHGA</name>
<dbReference type="Pfam" id="PF05485">
    <property type="entry name" value="THAP"/>
    <property type="match status" value="1"/>
</dbReference>
<dbReference type="PANTHER" id="PTHR46600">
    <property type="entry name" value="THAP DOMAIN-CONTAINING"/>
    <property type="match status" value="1"/>
</dbReference>
<dbReference type="InterPro" id="IPR006612">
    <property type="entry name" value="THAP_Znf"/>
</dbReference>
<reference evidence="15" key="1">
    <citation type="submission" date="2018-04" db="EMBL/GenBank/DDBJ databases">
        <title>Transcriptome of Schizaphis graminum biotype I.</title>
        <authorList>
            <person name="Scully E.D."/>
            <person name="Geib S.M."/>
            <person name="Palmer N.A."/>
            <person name="Koch K."/>
            <person name="Bradshaw J."/>
            <person name="Heng-Moss T."/>
            <person name="Sarath G."/>
        </authorList>
    </citation>
    <scope>NUCLEOTIDE SEQUENCE</scope>
</reference>
<comment type="subcellular location">
    <subcellularLocation>
        <location evidence="1">Nucleus</location>
        <location evidence="1">Nucleoplasm</location>
    </subcellularLocation>
</comment>
<evidence type="ECO:0000259" key="14">
    <source>
        <dbReference type="PROSITE" id="PS50950"/>
    </source>
</evidence>
<dbReference type="PROSITE" id="PS50950">
    <property type="entry name" value="ZF_THAP"/>
    <property type="match status" value="1"/>
</dbReference>
<evidence type="ECO:0000256" key="10">
    <source>
        <dbReference type="ARBA" id="ARBA00023242"/>
    </source>
</evidence>
<dbReference type="InterPro" id="IPR026516">
    <property type="entry name" value="THAP1/10"/>
</dbReference>
<evidence type="ECO:0000256" key="7">
    <source>
        <dbReference type="ARBA" id="ARBA00023054"/>
    </source>
</evidence>
<evidence type="ECO:0000313" key="15">
    <source>
        <dbReference type="EMBL" id="MBY25412.1"/>
    </source>
</evidence>
<evidence type="ECO:0000256" key="1">
    <source>
        <dbReference type="ARBA" id="ARBA00004642"/>
    </source>
</evidence>
<dbReference type="EMBL" id="GGMR01012793">
    <property type="protein sequence ID" value="MBY25412.1"/>
    <property type="molecule type" value="Transcribed_RNA"/>
</dbReference>
<dbReference type="SMART" id="SM00692">
    <property type="entry name" value="DM3"/>
    <property type="match status" value="1"/>
</dbReference>
<keyword evidence="3" id="KW-0479">Metal-binding</keyword>
<dbReference type="PANTHER" id="PTHR46600:SF1">
    <property type="entry name" value="THAP DOMAIN-CONTAINING PROTEIN 1"/>
    <property type="match status" value="1"/>
</dbReference>
<evidence type="ECO:0000256" key="12">
    <source>
        <dbReference type="PROSITE-ProRule" id="PRU00309"/>
    </source>
</evidence>
<keyword evidence="11" id="KW-0131">Cell cycle</keyword>
<evidence type="ECO:0000256" key="3">
    <source>
        <dbReference type="ARBA" id="ARBA00022723"/>
    </source>
</evidence>